<keyword evidence="5" id="KW-0732">Signal</keyword>
<evidence type="ECO:0000256" key="2">
    <source>
        <dbReference type="ARBA" id="ARBA00004271"/>
    </source>
</evidence>
<accession>A0AAV1CE23</accession>
<dbReference type="PANTHER" id="PTHR31458">
    <property type="entry name" value="POLYGALACTURONASE 1 BETA-LIKE PROTEIN 2"/>
    <property type="match status" value="1"/>
</dbReference>
<sequence length="306" mass="34093">MLWGAINRNRNSSTTETEEKQRVETFTSYSDHGNGGVDIFKNYVKNSQESEVNFENYAHSIFRDPAQFTSYGENSTGQKIGFNSYVVNYHFKEYGKSGVTFKTYLNETSPAATLDNVGSEKQGRIKYGVISSNIPFSTSKITQLKKIFHAGDDYNSIMAHMIRDAMTECERAPSPGETKRCVSSGEDMIDFATSVLDRNLVVRTTENTQGSNRDILIGSVNGINGGSVTKSVSCHQSLYPYLLYYCHSVPKVRVYEADILDPNSKVRINHWVAICHMDTSSWSPGHGAFLALGSGPGKIEVCHWKD</sequence>
<feature type="region of interest" description="Disordered" evidence="7">
    <location>
        <begin position="1"/>
        <end position="23"/>
    </location>
</feature>
<dbReference type="InterPro" id="IPR051897">
    <property type="entry name" value="PG-associated_BURP"/>
</dbReference>
<dbReference type="SMART" id="SM01045">
    <property type="entry name" value="BURP"/>
    <property type="match status" value="1"/>
</dbReference>
<keyword evidence="6" id="KW-0325">Glycoprotein</keyword>
<keyword evidence="3" id="KW-0964">Secreted</keyword>
<dbReference type="GO" id="GO:0048046">
    <property type="term" value="C:apoplast"/>
    <property type="evidence" value="ECO:0007669"/>
    <property type="project" value="UniProtKB-SubCell"/>
</dbReference>
<evidence type="ECO:0000256" key="1">
    <source>
        <dbReference type="ARBA" id="ARBA00004191"/>
    </source>
</evidence>
<evidence type="ECO:0000313" key="10">
    <source>
        <dbReference type="Proteomes" id="UP001161247"/>
    </source>
</evidence>
<evidence type="ECO:0000256" key="7">
    <source>
        <dbReference type="SAM" id="MobiDB-lite"/>
    </source>
</evidence>
<dbReference type="AlphaFoldDB" id="A0AAV1CE23"/>
<evidence type="ECO:0000256" key="3">
    <source>
        <dbReference type="ARBA" id="ARBA00022512"/>
    </source>
</evidence>
<feature type="domain" description="BURP" evidence="8">
    <location>
        <begin position="89"/>
        <end position="306"/>
    </location>
</feature>
<comment type="subcellular location">
    <subcellularLocation>
        <location evidence="1">Secreted</location>
        <location evidence="1">Cell wall</location>
    </subcellularLocation>
    <subcellularLocation>
        <location evidence="2">Secreted</location>
        <location evidence="2">Extracellular space</location>
        <location evidence="2">Apoplast</location>
    </subcellularLocation>
</comment>
<protein>
    <submittedName>
        <fullName evidence="9">OLC1v1028266C1</fullName>
    </submittedName>
</protein>
<dbReference type="Proteomes" id="UP001161247">
    <property type="component" value="Chromosome 2"/>
</dbReference>
<dbReference type="PANTHER" id="PTHR31458:SF2">
    <property type="entry name" value="POLYGALACTURONASE 1 BETA-LIKE PROTEIN 2"/>
    <property type="match status" value="1"/>
</dbReference>
<keyword evidence="10" id="KW-1185">Reference proteome</keyword>
<dbReference type="PROSITE" id="PS51277">
    <property type="entry name" value="BURP"/>
    <property type="match status" value="1"/>
</dbReference>
<dbReference type="Pfam" id="PF03181">
    <property type="entry name" value="BURP"/>
    <property type="match status" value="1"/>
</dbReference>
<evidence type="ECO:0000259" key="8">
    <source>
        <dbReference type="PROSITE" id="PS51277"/>
    </source>
</evidence>
<keyword evidence="4" id="KW-0052">Apoplast</keyword>
<dbReference type="InterPro" id="IPR004873">
    <property type="entry name" value="BURP_dom"/>
</dbReference>
<proteinExistence type="predicted"/>
<keyword evidence="3" id="KW-0134">Cell wall</keyword>
<evidence type="ECO:0000256" key="5">
    <source>
        <dbReference type="ARBA" id="ARBA00022729"/>
    </source>
</evidence>
<evidence type="ECO:0000256" key="4">
    <source>
        <dbReference type="ARBA" id="ARBA00022523"/>
    </source>
</evidence>
<organism evidence="9 10">
    <name type="scientific">Oldenlandia corymbosa var. corymbosa</name>
    <dbReference type="NCBI Taxonomy" id="529605"/>
    <lineage>
        <taxon>Eukaryota</taxon>
        <taxon>Viridiplantae</taxon>
        <taxon>Streptophyta</taxon>
        <taxon>Embryophyta</taxon>
        <taxon>Tracheophyta</taxon>
        <taxon>Spermatophyta</taxon>
        <taxon>Magnoliopsida</taxon>
        <taxon>eudicotyledons</taxon>
        <taxon>Gunneridae</taxon>
        <taxon>Pentapetalae</taxon>
        <taxon>asterids</taxon>
        <taxon>lamiids</taxon>
        <taxon>Gentianales</taxon>
        <taxon>Rubiaceae</taxon>
        <taxon>Rubioideae</taxon>
        <taxon>Spermacoceae</taxon>
        <taxon>Hedyotis-Oldenlandia complex</taxon>
        <taxon>Oldenlandia</taxon>
    </lineage>
</organism>
<name>A0AAV1CE23_OLDCO</name>
<evidence type="ECO:0000313" key="9">
    <source>
        <dbReference type="EMBL" id="CAI9092908.1"/>
    </source>
</evidence>
<gene>
    <name evidence="9" type="ORF">OLC1_LOCUS4460</name>
</gene>
<evidence type="ECO:0000256" key="6">
    <source>
        <dbReference type="ARBA" id="ARBA00023180"/>
    </source>
</evidence>
<dbReference type="EMBL" id="OX459119">
    <property type="protein sequence ID" value="CAI9092908.1"/>
    <property type="molecule type" value="Genomic_DNA"/>
</dbReference>
<reference evidence="9" key="1">
    <citation type="submission" date="2023-03" db="EMBL/GenBank/DDBJ databases">
        <authorList>
            <person name="Julca I."/>
        </authorList>
    </citation>
    <scope>NUCLEOTIDE SEQUENCE</scope>
</reference>